<dbReference type="PANTHER" id="PTHR16255:SF6">
    <property type="entry name" value="PROTEIN RETARDED ROOT GROWTH-LIKE"/>
    <property type="match status" value="1"/>
</dbReference>
<organism evidence="3 4">
    <name type="scientific">Tetraparma gracilis</name>
    <dbReference type="NCBI Taxonomy" id="2962635"/>
    <lineage>
        <taxon>Eukaryota</taxon>
        <taxon>Sar</taxon>
        <taxon>Stramenopiles</taxon>
        <taxon>Ochrophyta</taxon>
        <taxon>Bolidophyceae</taxon>
        <taxon>Parmales</taxon>
        <taxon>Triparmaceae</taxon>
        <taxon>Tetraparma</taxon>
    </lineage>
</organism>
<evidence type="ECO:0000256" key="1">
    <source>
        <dbReference type="ARBA" id="ARBA00008306"/>
    </source>
</evidence>
<comment type="caution">
    <text evidence="3">The sequence shown here is derived from an EMBL/GenBank/DDBJ whole genome shotgun (WGS) entry which is preliminary data.</text>
</comment>
<evidence type="ECO:0000259" key="2">
    <source>
        <dbReference type="Pfam" id="PF02582"/>
    </source>
</evidence>
<evidence type="ECO:0000313" key="3">
    <source>
        <dbReference type="EMBL" id="GMI34214.1"/>
    </source>
</evidence>
<dbReference type="PANTHER" id="PTHR16255">
    <property type="entry name" value="REQUIRED FOR MEIOTIC NUCLEAR DIVISION PROTEIN 1 HOMOLOG"/>
    <property type="match status" value="1"/>
</dbReference>
<name>A0ABQ6MWQ6_9STRA</name>
<feature type="domain" description="DUF155" evidence="2">
    <location>
        <begin position="14"/>
        <end position="188"/>
    </location>
</feature>
<accession>A0ABQ6MWQ6</accession>
<reference evidence="3 4" key="1">
    <citation type="journal article" date="2023" name="Commun. Biol.">
        <title>Genome analysis of Parmales, the sister group of diatoms, reveals the evolutionary specialization of diatoms from phago-mixotrophs to photoautotrophs.</title>
        <authorList>
            <person name="Ban H."/>
            <person name="Sato S."/>
            <person name="Yoshikawa S."/>
            <person name="Yamada K."/>
            <person name="Nakamura Y."/>
            <person name="Ichinomiya M."/>
            <person name="Sato N."/>
            <person name="Blanc-Mathieu R."/>
            <person name="Endo H."/>
            <person name="Kuwata A."/>
            <person name="Ogata H."/>
        </authorList>
    </citation>
    <scope>NUCLEOTIDE SEQUENCE [LARGE SCALE GENOMIC DNA]</scope>
</reference>
<dbReference type="InterPro" id="IPR003734">
    <property type="entry name" value="DUF155"/>
</dbReference>
<proteinExistence type="inferred from homology"/>
<dbReference type="Proteomes" id="UP001165060">
    <property type="component" value="Unassembled WGS sequence"/>
</dbReference>
<comment type="similarity">
    <text evidence="1">Belongs to the RMD1/sif2 family.</text>
</comment>
<gene>
    <name evidence="3" type="ORF">TeGR_g8345</name>
</gene>
<dbReference type="InterPro" id="IPR051624">
    <property type="entry name" value="RMD1/Sad1-interacting"/>
</dbReference>
<evidence type="ECO:0000313" key="4">
    <source>
        <dbReference type="Proteomes" id="UP001165060"/>
    </source>
</evidence>
<sequence>SSPPPPSSPTGRYVIVFKYGSVVFINVSPATQATLLDRIKAHSSKPLPSGFEHDDLYSITVSPTLQSPSIIKSNSIAVKRVDLKNASVISTVMGQSVAIDYYYMIVDEMLETFTRLNSTVENSGKFTKMDKEQLFKVVALNNSVFIGLVARLGLLERSDTSWDYSEYNQVEEGMREEFEIDDRFKSLEFKLNLIQHNTRFFIEILHNQKSNNLEWIIVFLIAFESGLMILDMSGVGEKVFGFLN</sequence>
<dbReference type="EMBL" id="BRYB01003294">
    <property type="protein sequence ID" value="GMI34214.1"/>
    <property type="molecule type" value="Genomic_DNA"/>
</dbReference>
<feature type="non-terminal residue" evidence="3">
    <location>
        <position position="1"/>
    </location>
</feature>
<dbReference type="Pfam" id="PF02582">
    <property type="entry name" value="DUF155"/>
    <property type="match status" value="1"/>
</dbReference>
<keyword evidence="4" id="KW-1185">Reference proteome</keyword>
<protein>
    <recommendedName>
        <fullName evidence="2">DUF155 domain-containing protein</fullName>
    </recommendedName>
</protein>